<organism evidence="2 3">
    <name type="scientific">Andreprevotia lacus DSM 23236</name>
    <dbReference type="NCBI Taxonomy" id="1121001"/>
    <lineage>
        <taxon>Bacteria</taxon>
        <taxon>Pseudomonadati</taxon>
        <taxon>Pseudomonadota</taxon>
        <taxon>Betaproteobacteria</taxon>
        <taxon>Neisseriales</taxon>
        <taxon>Chitinibacteraceae</taxon>
        <taxon>Andreprevotia</taxon>
    </lineage>
</organism>
<dbReference type="GO" id="GO:0008081">
    <property type="term" value="F:phosphoric diester hydrolase activity"/>
    <property type="evidence" value="ECO:0007669"/>
    <property type="project" value="UniProtKB-ARBA"/>
</dbReference>
<evidence type="ECO:0000313" key="2">
    <source>
        <dbReference type="EMBL" id="SMC20468.1"/>
    </source>
</evidence>
<dbReference type="PANTHER" id="PTHR43155:SF2">
    <property type="entry name" value="CYCLIC DI-GMP PHOSPHODIESTERASE PA4108"/>
    <property type="match status" value="1"/>
</dbReference>
<dbReference type="AlphaFoldDB" id="A0A1W1X9X1"/>
<reference evidence="2 3" key="1">
    <citation type="submission" date="2017-04" db="EMBL/GenBank/DDBJ databases">
        <authorList>
            <person name="Afonso C.L."/>
            <person name="Miller P.J."/>
            <person name="Scott M.A."/>
            <person name="Spackman E."/>
            <person name="Goraichik I."/>
            <person name="Dimitrov K.M."/>
            <person name="Suarez D.L."/>
            <person name="Swayne D.E."/>
        </authorList>
    </citation>
    <scope>NUCLEOTIDE SEQUENCE [LARGE SCALE GENOMIC DNA]</scope>
    <source>
        <strain evidence="2 3">DSM 23236</strain>
    </source>
</reference>
<feature type="domain" description="HD-GYP" evidence="1">
    <location>
        <begin position="104"/>
        <end position="302"/>
    </location>
</feature>
<dbReference type="RefSeq" id="WP_084089467.1">
    <property type="nucleotide sequence ID" value="NZ_FWXD01000004.1"/>
</dbReference>
<proteinExistence type="predicted"/>
<dbReference type="EMBL" id="FWXD01000004">
    <property type="protein sequence ID" value="SMC20468.1"/>
    <property type="molecule type" value="Genomic_DNA"/>
</dbReference>
<keyword evidence="3" id="KW-1185">Reference proteome</keyword>
<dbReference type="Pfam" id="PF13487">
    <property type="entry name" value="HD_5"/>
    <property type="match status" value="1"/>
</dbReference>
<dbReference type="SUPFAM" id="SSF109604">
    <property type="entry name" value="HD-domain/PDEase-like"/>
    <property type="match status" value="1"/>
</dbReference>
<accession>A0A1W1X9X1</accession>
<dbReference type="InterPro" id="IPR003607">
    <property type="entry name" value="HD/PDEase_dom"/>
</dbReference>
<dbReference type="STRING" id="1121001.SAMN02745857_00976"/>
<name>A0A1W1X9X1_9NEIS</name>
<evidence type="ECO:0000313" key="3">
    <source>
        <dbReference type="Proteomes" id="UP000192761"/>
    </source>
</evidence>
<dbReference type="Proteomes" id="UP000192761">
    <property type="component" value="Unassembled WGS sequence"/>
</dbReference>
<protein>
    <submittedName>
        <fullName evidence="2">HD domain-containing protein</fullName>
    </submittedName>
</protein>
<evidence type="ECO:0000259" key="1">
    <source>
        <dbReference type="PROSITE" id="PS51832"/>
    </source>
</evidence>
<dbReference type="Gene3D" id="1.10.3210.10">
    <property type="entry name" value="Hypothetical protein af1432"/>
    <property type="match status" value="1"/>
</dbReference>
<dbReference type="PROSITE" id="PS51832">
    <property type="entry name" value="HD_GYP"/>
    <property type="match status" value="1"/>
</dbReference>
<dbReference type="PANTHER" id="PTHR43155">
    <property type="entry name" value="CYCLIC DI-GMP PHOSPHODIESTERASE PA4108-RELATED"/>
    <property type="match status" value="1"/>
</dbReference>
<dbReference type="InterPro" id="IPR037522">
    <property type="entry name" value="HD_GYP_dom"/>
</dbReference>
<sequence>MERFASSRLNAGYTIPYNLYDEKGTLLLREGFVIEAGSLLEKLQQKDLFYKPPSAQGGNGVDLHPVLRDPFGFYSNIVRELDLLLSGRTAKCDFATRLQGVQTDLQLLWKYKPDAALAALLHQREAGCYATQHAVHCAVLVLCASAQLTLQQAQLASLLSATLTMNISMYALQNKLFQQAQQLSSEQRRQIDAHPQLSVELLRDAGVTDEEWLQIIAQHHEEWDGSGYPNHLGRPGIDPLAHILHVADVLGAKLWPRGYRDALPPNKALALVFQGKQLDQQVSGALIKGLGVYPPGTTVRLKNGDIGLVVRRTDKANAPKVLTLFNQHRSPVWPPQPRNTADEQYAVSEVVNAHKLNLRLPAPPRVWEYA</sequence>
<gene>
    <name evidence="2" type="ORF">SAMN02745857_00976</name>
</gene>
<dbReference type="CDD" id="cd00077">
    <property type="entry name" value="HDc"/>
    <property type="match status" value="1"/>
</dbReference>
<dbReference type="OrthoDB" id="9774747at2"/>